<organism evidence="1 2">
    <name type="scientific">Caerostris extrusa</name>
    <name type="common">Bark spider</name>
    <name type="synonym">Caerostris bankana</name>
    <dbReference type="NCBI Taxonomy" id="172846"/>
    <lineage>
        <taxon>Eukaryota</taxon>
        <taxon>Metazoa</taxon>
        <taxon>Ecdysozoa</taxon>
        <taxon>Arthropoda</taxon>
        <taxon>Chelicerata</taxon>
        <taxon>Arachnida</taxon>
        <taxon>Araneae</taxon>
        <taxon>Araneomorphae</taxon>
        <taxon>Entelegynae</taxon>
        <taxon>Araneoidea</taxon>
        <taxon>Araneidae</taxon>
        <taxon>Caerostris</taxon>
    </lineage>
</organism>
<protein>
    <submittedName>
        <fullName evidence="1">Uncharacterized protein</fullName>
    </submittedName>
</protein>
<accession>A0AAV4Y2Q3</accession>
<keyword evidence="2" id="KW-1185">Reference proteome</keyword>
<evidence type="ECO:0000313" key="1">
    <source>
        <dbReference type="EMBL" id="GIZ01622.1"/>
    </source>
</evidence>
<proteinExistence type="predicted"/>
<reference evidence="1 2" key="1">
    <citation type="submission" date="2021-06" db="EMBL/GenBank/DDBJ databases">
        <title>Caerostris extrusa draft genome.</title>
        <authorList>
            <person name="Kono N."/>
            <person name="Arakawa K."/>
        </authorList>
    </citation>
    <scope>NUCLEOTIDE SEQUENCE [LARGE SCALE GENOMIC DNA]</scope>
</reference>
<name>A0AAV4Y2Q3_CAEEX</name>
<evidence type="ECO:0000313" key="2">
    <source>
        <dbReference type="Proteomes" id="UP001054945"/>
    </source>
</evidence>
<dbReference type="Proteomes" id="UP001054945">
    <property type="component" value="Unassembled WGS sequence"/>
</dbReference>
<dbReference type="EMBL" id="BPLR01001325">
    <property type="protein sequence ID" value="GIZ01622.1"/>
    <property type="molecule type" value="Genomic_DNA"/>
</dbReference>
<sequence>MCHLEYPHIPVFRNSLSAPGIPNAANPPESRYCFREKRKGTRRKWRTSELFIVARWRVKRTPALHRMRFRTPKQKRNRRSAMLKKRNAKRIRLTCSVATVLKTEKFELVVKFNSLIRIRRLGNSFKTHFRF</sequence>
<dbReference type="AlphaFoldDB" id="A0AAV4Y2Q3"/>
<gene>
    <name evidence="1" type="ORF">CEXT_632311</name>
</gene>
<comment type="caution">
    <text evidence="1">The sequence shown here is derived from an EMBL/GenBank/DDBJ whole genome shotgun (WGS) entry which is preliminary data.</text>
</comment>